<dbReference type="EMBL" id="FN653040">
    <property type="protein sequence ID" value="CBY19325.1"/>
    <property type="molecule type" value="Genomic_DNA"/>
</dbReference>
<keyword evidence="6" id="KW-0503">Monooxygenase</keyword>
<evidence type="ECO:0000256" key="4">
    <source>
        <dbReference type="ARBA" id="ARBA00023004"/>
    </source>
</evidence>
<evidence type="ECO:0000256" key="6">
    <source>
        <dbReference type="RuleBase" id="RU000461"/>
    </source>
</evidence>
<evidence type="ECO:0000256" key="2">
    <source>
        <dbReference type="ARBA" id="ARBA00010617"/>
    </source>
</evidence>
<dbReference type="PRINTS" id="PR00463">
    <property type="entry name" value="EP450I"/>
</dbReference>
<keyword evidence="6" id="KW-0560">Oxidoreductase</keyword>
<comment type="similarity">
    <text evidence="2 6">Belongs to the cytochrome P450 family.</text>
</comment>
<protein>
    <submittedName>
        <fullName evidence="7">Uncharacterized protein</fullName>
    </submittedName>
</protein>
<evidence type="ECO:0000313" key="8">
    <source>
        <dbReference type="Proteomes" id="UP000001307"/>
    </source>
</evidence>
<feature type="binding site" description="axial binding residue" evidence="5">
    <location>
        <position position="95"/>
    </location>
    <ligand>
        <name>heme</name>
        <dbReference type="ChEBI" id="CHEBI:30413"/>
    </ligand>
    <ligandPart>
        <name>Fe</name>
        <dbReference type="ChEBI" id="CHEBI:18248"/>
    </ligandPart>
</feature>
<evidence type="ECO:0000256" key="1">
    <source>
        <dbReference type="ARBA" id="ARBA00001971"/>
    </source>
</evidence>
<keyword evidence="5 6" id="KW-0349">Heme</keyword>
<dbReference type="GO" id="GO:0016705">
    <property type="term" value="F:oxidoreductase activity, acting on paired donors, with incorporation or reduction of molecular oxygen"/>
    <property type="evidence" value="ECO:0007669"/>
    <property type="project" value="InterPro"/>
</dbReference>
<dbReference type="Proteomes" id="UP000001307">
    <property type="component" value="Unassembled WGS sequence"/>
</dbReference>
<dbReference type="InterPro" id="IPR001128">
    <property type="entry name" value="Cyt_P450"/>
</dbReference>
<dbReference type="InParanoid" id="E4XDT6"/>
<name>E4XDT6_OIKDI</name>
<dbReference type="PROSITE" id="PS00086">
    <property type="entry name" value="CYTOCHROME_P450"/>
    <property type="match status" value="1"/>
</dbReference>
<accession>E4XDT6</accession>
<dbReference type="InterPro" id="IPR050182">
    <property type="entry name" value="Cytochrome_P450_fam2"/>
</dbReference>
<dbReference type="PANTHER" id="PTHR24300">
    <property type="entry name" value="CYTOCHROME P450 508A4-RELATED"/>
    <property type="match status" value="1"/>
</dbReference>
<dbReference type="GO" id="GO:0004497">
    <property type="term" value="F:monooxygenase activity"/>
    <property type="evidence" value="ECO:0007669"/>
    <property type="project" value="UniProtKB-KW"/>
</dbReference>
<dbReference type="OrthoDB" id="9797054at2759"/>
<dbReference type="GO" id="GO:0020037">
    <property type="term" value="F:heme binding"/>
    <property type="evidence" value="ECO:0007669"/>
    <property type="project" value="InterPro"/>
</dbReference>
<reference evidence="7" key="1">
    <citation type="journal article" date="2010" name="Science">
        <title>Plasticity of animal genome architecture unmasked by rapid evolution of a pelagic tunicate.</title>
        <authorList>
            <person name="Denoeud F."/>
            <person name="Henriet S."/>
            <person name="Mungpakdee S."/>
            <person name="Aury J.M."/>
            <person name="Da Silva C."/>
            <person name="Brinkmann H."/>
            <person name="Mikhaleva J."/>
            <person name="Olsen L.C."/>
            <person name="Jubin C."/>
            <person name="Canestro C."/>
            <person name="Bouquet J.M."/>
            <person name="Danks G."/>
            <person name="Poulain J."/>
            <person name="Campsteijn C."/>
            <person name="Adamski M."/>
            <person name="Cross I."/>
            <person name="Yadetie F."/>
            <person name="Muffato M."/>
            <person name="Louis A."/>
            <person name="Butcher S."/>
            <person name="Tsagkogeorga G."/>
            <person name="Konrad A."/>
            <person name="Singh S."/>
            <person name="Jensen M.F."/>
            <person name="Cong E.H."/>
            <person name="Eikeseth-Otteraa H."/>
            <person name="Noel B."/>
            <person name="Anthouard V."/>
            <person name="Porcel B.M."/>
            <person name="Kachouri-Lafond R."/>
            <person name="Nishino A."/>
            <person name="Ugolini M."/>
            <person name="Chourrout P."/>
            <person name="Nishida H."/>
            <person name="Aasland R."/>
            <person name="Huzurbazar S."/>
            <person name="Westhof E."/>
            <person name="Delsuc F."/>
            <person name="Lehrach H."/>
            <person name="Reinhardt R."/>
            <person name="Weissenbach J."/>
            <person name="Roy S.W."/>
            <person name="Artiguenave F."/>
            <person name="Postlethwait J.H."/>
            <person name="Manak J.R."/>
            <person name="Thompson E.M."/>
            <person name="Jaillon O."/>
            <person name="Du Pasquier L."/>
            <person name="Boudinot P."/>
            <person name="Liberles D.A."/>
            <person name="Volff J.N."/>
            <person name="Philippe H."/>
            <person name="Lenhard B."/>
            <person name="Roest Crollius H."/>
            <person name="Wincker P."/>
            <person name="Chourrout D."/>
        </authorList>
    </citation>
    <scope>NUCLEOTIDE SEQUENCE [LARGE SCALE GENOMIC DNA]</scope>
</reference>
<keyword evidence="8" id="KW-1185">Reference proteome</keyword>
<keyword evidence="4 5" id="KW-0408">Iron</keyword>
<evidence type="ECO:0000256" key="5">
    <source>
        <dbReference type="PIRSR" id="PIRSR602401-1"/>
    </source>
</evidence>
<keyword evidence="3 5" id="KW-0479">Metal-binding</keyword>
<dbReference type="InterPro" id="IPR002401">
    <property type="entry name" value="Cyt_P450_E_grp-I"/>
</dbReference>
<dbReference type="SUPFAM" id="SSF48264">
    <property type="entry name" value="Cytochrome P450"/>
    <property type="match status" value="1"/>
</dbReference>
<dbReference type="AlphaFoldDB" id="E4XDT6"/>
<proteinExistence type="inferred from homology"/>
<dbReference type="Pfam" id="PF00067">
    <property type="entry name" value="p450"/>
    <property type="match status" value="1"/>
</dbReference>
<evidence type="ECO:0000256" key="3">
    <source>
        <dbReference type="ARBA" id="ARBA00022723"/>
    </source>
</evidence>
<dbReference type="InterPro" id="IPR017972">
    <property type="entry name" value="Cyt_P450_CS"/>
</dbReference>
<organism evidence="7">
    <name type="scientific">Oikopleura dioica</name>
    <name type="common">Tunicate</name>
    <dbReference type="NCBI Taxonomy" id="34765"/>
    <lineage>
        <taxon>Eukaryota</taxon>
        <taxon>Metazoa</taxon>
        <taxon>Chordata</taxon>
        <taxon>Tunicata</taxon>
        <taxon>Appendicularia</taxon>
        <taxon>Copelata</taxon>
        <taxon>Oikopleuridae</taxon>
        <taxon>Oikopleura</taxon>
    </lineage>
</organism>
<gene>
    <name evidence="7" type="ORF">GSOID_T00008334001</name>
</gene>
<dbReference type="Gene3D" id="1.10.630.10">
    <property type="entry name" value="Cytochrome P450"/>
    <property type="match status" value="1"/>
</dbReference>
<evidence type="ECO:0000313" key="7">
    <source>
        <dbReference type="EMBL" id="CBY19325.1"/>
    </source>
</evidence>
<dbReference type="GO" id="GO:0005506">
    <property type="term" value="F:iron ion binding"/>
    <property type="evidence" value="ECO:0007669"/>
    <property type="project" value="InterPro"/>
</dbReference>
<comment type="cofactor">
    <cofactor evidence="1 5">
        <name>heme</name>
        <dbReference type="ChEBI" id="CHEBI:30413"/>
    </cofactor>
</comment>
<dbReference type="InterPro" id="IPR036396">
    <property type="entry name" value="Cyt_P450_sf"/>
</dbReference>
<sequence length="149" mass="16950">MTQNWLYQLIVRKPLAGITETVPRFTEYILIKVKEHRATLDIASPRDFLASLTAVMHDPKNFVEPEKFIPDRFVKNGIFVNDVKVCGFSLGLRNCIGKQLAIEEYFIFASNMVNSFRIERTAGDINHIANHSAILMPEGSRVCFVSRSC</sequence>